<feature type="transmembrane region" description="Helical" evidence="1">
    <location>
        <begin position="6"/>
        <end position="24"/>
    </location>
</feature>
<evidence type="ECO:0000313" key="3">
    <source>
        <dbReference type="Proteomes" id="UP000606193"/>
    </source>
</evidence>
<name>A0ABR7N0H1_9FIRM</name>
<comment type="caution">
    <text evidence="2">The sequence shown here is derived from an EMBL/GenBank/DDBJ whole genome shotgun (WGS) entry which is preliminary data.</text>
</comment>
<dbReference type="InterPro" id="IPR053139">
    <property type="entry name" value="Surface_bspA-like"/>
</dbReference>
<organism evidence="2 3">
    <name type="scientific">Jutongia huaianensis</name>
    <dbReference type="NCBI Taxonomy" id="2763668"/>
    <lineage>
        <taxon>Bacteria</taxon>
        <taxon>Bacillati</taxon>
        <taxon>Bacillota</taxon>
        <taxon>Clostridia</taxon>
        <taxon>Lachnospirales</taxon>
        <taxon>Lachnospiraceae</taxon>
        <taxon>Jutongia</taxon>
    </lineage>
</organism>
<dbReference type="InterPro" id="IPR026906">
    <property type="entry name" value="LRR_5"/>
</dbReference>
<evidence type="ECO:0000313" key="2">
    <source>
        <dbReference type="EMBL" id="MBC8562108.1"/>
    </source>
</evidence>
<keyword evidence="1" id="KW-0812">Transmembrane</keyword>
<dbReference type="RefSeq" id="WP_249297628.1">
    <property type="nucleotide sequence ID" value="NZ_JACRSX010000005.1"/>
</dbReference>
<evidence type="ECO:0000256" key="1">
    <source>
        <dbReference type="SAM" id="Phobius"/>
    </source>
</evidence>
<accession>A0ABR7N0H1</accession>
<sequence>MKKIEYFLIAILFIGGGLIIYDGIGCKEKTEIISDTKRAGAAMKEKSPFSTLSPDDNNKWIALKKEGLCYNKTTAVEIWDYPEKLGFEYDDPVYQLVAFEQEFDEKGNAKYTDIVVPKEIDDIPVVYCKSFAGHYEIKSLRVESMYSSYSNLVLSQSQEAHVASVSGCTSLEYYELPMGIRTLSEGDFKDCKALGFVRIPKDVEWIGSKTFQGCNNLKNITFDKFSNMRNADGLKTLNWWIEHKDKNGGIVYKKCFVNAGDNARKIAVRGQKVNKILENAFQSSRAKKITLENVKKLENYAMAGSQAEEIVLGKGIKIIPTGCFDRNKNLKKIKITSKERIIWGKDMRTSGEFYLEVGLEQNALRKNQKVDIYIYNDKIHQKSLRQVDLSAKKVTLHVPAKMVSKYRDCVKCRVVPL</sequence>
<dbReference type="Proteomes" id="UP000606193">
    <property type="component" value="Unassembled WGS sequence"/>
</dbReference>
<keyword evidence="1" id="KW-1133">Transmembrane helix</keyword>
<protein>
    <submittedName>
        <fullName evidence="2">Leucine-rich repeat protein</fullName>
    </submittedName>
</protein>
<dbReference type="InterPro" id="IPR032675">
    <property type="entry name" value="LRR_dom_sf"/>
</dbReference>
<keyword evidence="3" id="KW-1185">Reference proteome</keyword>
<dbReference type="PANTHER" id="PTHR45661">
    <property type="entry name" value="SURFACE ANTIGEN"/>
    <property type="match status" value="1"/>
</dbReference>
<proteinExistence type="predicted"/>
<dbReference type="EMBL" id="JACRSX010000005">
    <property type="protein sequence ID" value="MBC8562108.1"/>
    <property type="molecule type" value="Genomic_DNA"/>
</dbReference>
<dbReference type="Pfam" id="PF13306">
    <property type="entry name" value="LRR_5"/>
    <property type="match status" value="2"/>
</dbReference>
<reference evidence="2 3" key="1">
    <citation type="submission" date="2020-08" db="EMBL/GenBank/DDBJ databases">
        <title>Genome public.</title>
        <authorList>
            <person name="Liu C."/>
            <person name="Sun Q."/>
        </authorList>
    </citation>
    <scope>NUCLEOTIDE SEQUENCE [LARGE SCALE GENOMIC DNA]</scope>
    <source>
        <strain evidence="2 3">NSJ-37</strain>
    </source>
</reference>
<dbReference type="Gene3D" id="3.80.10.10">
    <property type="entry name" value="Ribonuclease Inhibitor"/>
    <property type="match status" value="2"/>
</dbReference>
<keyword evidence="1" id="KW-0472">Membrane</keyword>
<gene>
    <name evidence="2" type="ORF">H8704_05575</name>
</gene>
<dbReference type="PANTHER" id="PTHR45661:SF3">
    <property type="entry name" value="IG-LIKE DOMAIN-CONTAINING PROTEIN"/>
    <property type="match status" value="1"/>
</dbReference>